<feature type="compositionally biased region" description="Polar residues" evidence="1">
    <location>
        <begin position="126"/>
        <end position="137"/>
    </location>
</feature>
<accession>A0A8H7T5Z1</accession>
<dbReference type="GO" id="GO:0042254">
    <property type="term" value="P:ribosome biogenesis"/>
    <property type="evidence" value="ECO:0007669"/>
    <property type="project" value="TreeGrafter"/>
</dbReference>
<feature type="region of interest" description="Disordered" evidence="1">
    <location>
        <begin position="125"/>
        <end position="162"/>
    </location>
</feature>
<name>A0A8H7T5Z1_9HELO</name>
<feature type="domain" description="Nucleolar 27S pre-rRNA processing Urb2/Npa2 C-terminal" evidence="2">
    <location>
        <begin position="1220"/>
        <end position="1441"/>
    </location>
</feature>
<dbReference type="EMBL" id="JAFJYH010000347">
    <property type="protein sequence ID" value="KAG4412881.1"/>
    <property type="molecule type" value="Genomic_DNA"/>
</dbReference>
<dbReference type="OrthoDB" id="160374at2759"/>
<dbReference type="Pfam" id="PF10441">
    <property type="entry name" value="Urb2"/>
    <property type="match status" value="1"/>
</dbReference>
<dbReference type="PANTHER" id="PTHR15682:SF2">
    <property type="entry name" value="UNHEALTHY RIBOSOME BIOGENESIS PROTEIN 2 HOMOLOG"/>
    <property type="match status" value="1"/>
</dbReference>
<evidence type="ECO:0000313" key="3">
    <source>
        <dbReference type="EMBL" id="KAG4412881.1"/>
    </source>
</evidence>
<dbReference type="InterPro" id="IPR052609">
    <property type="entry name" value="Ribosome_Biogenesis_Reg"/>
</dbReference>
<organism evidence="3 4">
    <name type="scientific">Cadophora malorum</name>
    <dbReference type="NCBI Taxonomy" id="108018"/>
    <lineage>
        <taxon>Eukaryota</taxon>
        <taxon>Fungi</taxon>
        <taxon>Dikarya</taxon>
        <taxon>Ascomycota</taxon>
        <taxon>Pezizomycotina</taxon>
        <taxon>Leotiomycetes</taxon>
        <taxon>Helotiales</taxon>
        <taxon>Ploettnerulaceae</taxon>
        <taxon>Cadophora</taxon>
    </lineage>
</organism>
<evidence type="ECO:0000313" key="4">
    <source>
        <dbReference type="Proteomes" id="UP000664132"/>
    </source>
</evidence>
<protein>
    <recommendedName>
        <fullName evidence="2">Nucleolar 27S pre-rRNA processing Urb2/Npa2 C-terminal domain-containing protein</fullName>
    </recommendedName>
</protein>
<keyword evidence="4" id="KW-1185">Reference proteome</keyword>
<gene>
    <name evidence="3" type="ORF">IFR04_013990</name>
</gene>
<dbReference type="InterPro" id="IPR018849">
    <property type="entry name" value="Urb2/Npa2_C"/>
</dbReference>
<sequence>MTSKSRAAQEQLALLEKEAAPFEDQLVEAAKFIGLGLDTVCQHAEDEIVGREGERAVLYHGREEWLLRWLLKRLQAPKDEIPRKTPQSWRLLCYLLRSIPVPNAARILVERQFLTIIRRSLEEAQKTASNNAQPRSNSESSTTEQETMKISKKRRRSGELVTKSSSSASSVLSSLLDAIFSTLNCVVQNTKAPSHTGDQERTSAFSAEYMKTVIRTTAEEAASILGLWLSLCHTALPQNRNLVSVEQWLSPFIELWKSHITEDTPYLQFSLHTTRHLLNLLRSSKDQHFPAPWLEQLEILVARNIVIPAKADTSPMETLTKASVLQNTGNAPILFDIAIRSVHPTGSVRRRKTSDEKFLQAIFGSLKASMSNVKEDNGKQICTMLQLAINHKLELELSVLREITSESNMADWDLLATVIELDANVFLLGEGKVLLDQLLEAITKASLSQTWSEIYEKVVSTVLVPLMRAFAKARDLSGFIRHWFSQLVAYETLRDGADMALFGAWEDEALQNELQKLMEPSLNVSQIAKIIDWLSEEVSEHPNAVCVILEAIAGSVSGEEQVVDAINSRLYHIMFDGNAADKLSSRYRWRSWKIISHTLSWIEMGDLHKLASLWENQAKPFDSLSGFSKSESILKCKPKEKRGLESLEIFKFACSAWTAATKQRRSIASLQSLDGPVVLRLLRAIARDLDDITRDLQADKDLGDELCCAKQKSLERGKGWMIWALTRCLFDEHPDVLVLFIESEEQIFAKMLEQIFWIASATYSENKDTLSSTWLQKNPEAFQNIWRLALRGGASTLSTDIPDTIDNPVFTNRALIKLFVKTISDNESNLTNPLIKSPGNNAFAIRSLNDLTVDEIPKEFRGRIMSSWLPADEGTEGGKGHSYGSTVLNNSVLFLKRKIMRRPKLYEGMKFQEFIESADTLAEAETSNRHHNLASLKDLARLTLFSALQTVDQPRSSAYISDAFKKIQKKVNKAAEKKKHRMNFALVTVFDATLSAFKSKSAVLNDLEIIKADDLEALIASFKDCILSQLKGVLRRFEKENANDSLLILSIIDALSALGVDESKLAGLEDAANAFVASVGKTNEFFGERLQTFMVIHGPKSSGQIPPAQLGGSVADMYARESIIARTDAALSGLGNDEKLELLQQLLGEDSIGLKQLDTLLAARQVIMSVEDTRKPKKEIRPLDDSDDEEEEESFDLTEAYTILAIHLRQCTDVVQFNIISETLMMMLETKRHNISQYNIDSTLGSITILCSPTSPNIHPIYLHLCWLMQSVLTHQRLKLKGHSHLTQQTLQSLLRCLFTPLPHSNTKTNKFGLPPPWLAPTSHQLTATHAEAFTRLVLSICDPTVSAVQGNSNTLTSEKDKAKRIAAQYMKFVLQDYIRGQLEMKMLPEVREKMIPGLYAILNCFTEEIRDAVSAELDSSGRAVFMRLYADWRKFEKPRGY</sequence>
<evidence type="ECO:0000259" key="2">
    <source>
        <dbReference type="Pfam" id="PF10441"/>
    </source>
</evidence>
<evidence type="ECO:0000256" key="1">
    <source>
        <dbReference type="SAM" id="MobiDB-lite"/>
    </source>
</evidence>
<dbReference type="PANTHER" id="PTHR15682">
    <property type="entry name" value="UNHEALTHY RIBOSOME BIOGENESIS PROTEIN 2 HOMOLOG"/>
    <property type="match status" value="1"/>
</dbReference>
<dbReference type="GO" id="GO:0005730">
    <property type="term" value="C:nucleolus"/>
    <property type="evidence" value="ECO:0007669"/>
    <property type="project" value="TreeGrafter"/>
</dbReference>
<reference evidence="3" key="1">
    <citation type="submission" date="2021-02" db="EMBL/GenBank/DDBJ databases">
        <title>Genome sequence Cadophora malorum strain M34.</title>
        <authorList>
            <person name="Stefanovic E."/>
            <person name="Vu D."/>
            <person name="Scully C."/>
            <person name="Dijksterhuis J."/>
            <person name="Roader J."/>
            <person name="Houbraken J."/>
        </authorList>
    </citation>
    <scope>NUCLEOTIDE SEQUENCE</scope>
    <source>
        <strain evidence="3">M34</strain>
    </source>
</reference>
<dbReference type="Proteomes" id="UP000664132">
    <property type="component" value="Unassembled WGS sequence"/>
</dbReference>
<proteinExistence type="predicted"/>
<comment type="caution">
    <text evidence="3">The sequence shown here is derived from an EMBL/GenBank/DDBJ whole genome shotgun (WGS) entry which is preliminary data.</text>
</comment>